<proteinExistence type="predicted"/>
<dbReference type="PRINTS" id="PR00455">
    <property type="entry name" value="HTHTETR"/>
</dbReference>
<dbReference type="Gene3D" id="1.10.357.10">
    <property type="entry name" value="Tetracycline Repressor, domain 2"/>
    <property type="match status" value="1"/>
</dbReference>
<accession>A0ABT7VBC6</accession>
<keyword evidence="2 4" id="KW-0238">DNA-binding</keyword>
<evidence type="ECO:0000256" key="4">
    <source>
        <dbReference type="PROSITE-ProRule" id="PRU00335"/>
    </source>
</evidence>
<dbReference type="Pfam" id="PF00440">
    <property type="entry name" value="TetR_N"/>
    <property type="match status" value="1"/>
</dbReference>
<dbReference type="InterPro" id="IPR036271">
    <property type="entry name" value="Tet_transcr_reg_TetR-rel_C_sf"/>
</dbReference>
<evidence type="ECO:0000259" key="6">
    <source>
        <dbReference type="PROSITE" id="PS50977"/>
    </source>
</evidence>
<feature type="domain" description="HTH tetR-type" evidence="6">
    <location>
        <begin position="20"/>
        <end position="80"/>
    </location>
</feature>
<evidence type="ECO:0000313" key="8">
    <source>
        <dbReference type="Proteomes" id="UP001529421"/>
    </source>
</evidence>
<dbReference type="Proteomes" id="UP001529421">
    <property type="component" value="Unassembled WGS sequence"/>
</dbReference>
<comment type="caution">
    <text evidence="7">The sequence shown here is derived from an EMBL/GenBank/DDBJ whole genome shotgun (WGS) entry which is preliminary data.</text>
</comment>
<keyword evidence="8" id="KW-1185">Reference proteome</keyword>
<keyword evidence="3" id="KW-0804">Transcription</keyword>
<dbReference type="Gene3D" id="1.10.10.60">
    <property type="entry name" value="Homeodomain-like"/>
    <property type="match status" value="1"/>
</dbReference>
<gene>
    <name evidence="7" type="ORF">QUW28_09910</name>
</gene>
<evidence type="ECO:0000313" key="7">
    <source>
        <dbReference type="EMBL" id="MDM8275800.1"/>
    </source>
</evidence>
<dbReference type="InterPro" id="IPR050109">
    <property type="entry name" value="HTH-type_TetR-like_transc_reg"/>
</dbReference>
<sequence>MAKQAGQPGMHPGAKTSKSAATRERIMEAATGLMIERGGTGFQIGEVSERCGMSKGALYYYFADKGALVQAIFDRSMEGLVSDVEAVVAQAPSARASILGLVEAVAHAVQPGSALTLALAHGLWDVEHEVLPHIKEHMERIIAVLEAQLERAKVEGLVRPGTNSHLVAVAIIGAFAITEYAGEGVDTGDDAEAFVHGVLDVVFHGIGVRAGEHDA</sequence>
<evidence type="ECO:0000256" key="3">
    <source>
        <dbReference type="ARBA" id="ARBA00023163"/>
    </source>
</evidence>
<feature type="DNA-binding region" description="H-T-H motif" evidence="4">
    <location>
        <begin position="43"/>
        <end position="62"/>
    </location>
</feature>
<dbReference type="PROSITE" id="PS50977">
    <property type="entry name" value="HTH_TETR_2"/>
    <property type="match status" value="1"/>
</dbReference>
<dbReference type="PANTHER" id="PTHR30055:SF234">
    <property type="entry name" value="HTH-TYPE TRANSCRIPTIONAL REGULATOR BETI"/>
    <property type="match status" value="1"/>
</dbReference>
<name>A0ABT7VBC6_9ACTN</name>
<feature type="region of interest" description="Disordered" evidence="5">
    <location>
        <begin position="1"/>
        <end position="21"/>
    </location>
</feature>
<protein>
    <submittedName>
        <fullName evidence="7">TetR/AcrR family transcriptional regulator</fullName>
    </submittedName>
</protein>
<evidence type="ECO:0000256" key="5">
    <source>
        <dbReference type="SAM" id="MobiDB-lite"/>
    </source>
</evidence>
<dbReference type="PANTHER" id="PTHR30055">
    <property type="entry name" value="HTH-TYPE TRANSCRIPTIONAL REGULATOR RUTR"/>
    <property type="match status" value="1"/>
</dbReference>
<organism evidence="7 8">
    <name type="scientific">Enorma phocaeensis</name>
    <dbReference type="NCBI Taxonomy" id="1871019"/>
    <lineage>
        <taxon>Bacteria</taxon>
        <taxon>Bacillati</taxon>
        <taxon>Actinomycetota</taxon>
        <taxon>Coriobacteriia</taxon>
        <taxon>Coriobacteriales</taxon>
        <taxon>Coriobacteriaceae</taxon>
        <taxon>Enorma</taxon>
    </lineage>
</organism>
<dbReference type="InterPro" id="IPR009057">
    <property type="entry name" value="Homeodomain-like_sf"/>
</dbReference>
<reference evidence="7 8" key="2">
    <citation type="submission" date="2023-06" db="EMBL/GenBank/DDBJ databases">
        <authorList>
            <person name="Zeman M."/>
            <person name="Kubasova T."/>
            <person name="Jahodarova E."/>
            <person name="Nykrynova M."/>
            <person name="Rychlik I."/>
        </authorList>
    </citation>
    <scope>NUCLEOTIDE SEQUENCE [LARGE SCALE GENOMIC DNA]</scope>
    <source>
        <strain evidence="7 8">154_Feed</strain>
    </source>
</reference>
<evidence type="ECO:0000256" key="1">
    <source>
        <dbReference type="ARBA" id="ARBA00023015"/>
    </source>
</evidence>
<keyword evidence="1" id="KW-0805">Transcription regulation</keyword>
<evidence type="ECO:0000256" key="2">
    <source>
        <dbReference type="ARBA" id="ARBA00023125"/>
    </source>
</evidence>
<dbReference type="InterPro" id="IPR001647">
    <property type="entry name" value="HTH_TetR"/>
</dbReference>
<dbReference type="SUPFAM" id="SSF48498">
    <property type="entry name" value="Tetracyclin repressor-like, C-terminal domain"/>
    <property type="match status" value="1"/>
</dbReference>
<dbReference type="EMBL" id="JAUDDZ010000022">
    <property type="protein sequence ID" value="MDM8275800.1"/>
    <property type="molecule type" value="Genomic_DNA"/>
</dbReference>
<reference evidence="8" key="1">
    <citation type="submission" date="2023-06" db="EMBL/GenBank/DDBJ databases">
        <title>Identification and characterization of horizontal gene transfer across gut microbiota members of farm animals based on homology search.</title>
        <authorList>
            <person name="Zeman M."/>
            <person name="Kubasova T."/>
            <person name="Jahodarova E."/>
            <person name="Nykrynova M."/>
            <person name="Rychlik I."/>
        </authorList>
    </citation>
    <scope>NUCLEOTIDE SEQUENCE [LARGE SCALE GENOMIC DNA]</scope>
    <source>
        <strain evidence="8">154_Feed</strain>
    </source>
</reference>
<dbReference type="SUPFAM" id="SSF46689">
    <property type="entry name" value="Homeodomain-like"/>
    <property type="match status" value="1"/>
</dbReference>